<organism evidence="1 2">
    <name type="scientific">Rhodocollybia butyracea</name>
    <dbReference type="NCBI Taxonomy" id="206335"/>
    <lineage>
        <taxon>Eukaryota</taxon>
        <taxon>Fungi</taxon>
        <taxon>Dikarya</taxon>
        <taxon>Basidiomycota</taxon>
        <taxon>Agaricomycotina</taxon>
        <taxon>Agaricomycetes</taxon>
        <taxon>Agaricomycetidae</taxon>
        <taxon>Agaricales</taxon>
        <taxon>Marasmiineae</taxon>
        <taxon>Omphalotaceae</taxon>
        <taxon>Rhodocollybia</taxon>
    </lineage>
</organism>
<evidence type="ECO:0000313" key="2">
    <source>
        <dbReference type="Proteomes" id="UP000772434"/>
    </source>
</evidence>
<protein>
    <submittedName>
        <fullName evidence="1">Uncharacterized protein</fullName>
    </submittedName>
</protein>
<name>A0A9P5PBJ6_9AGAR</name>
<keyword evidence="2" id="KW-1185">Reference proteome</keyword>
<dbReference type="EMBL" id="JADNRY010000185">
    <property type="protein sequence ID" value="KAF9062001.1"/>
    <property type="molecule type" value="Genomic_DNA"/>
</dbReference>
<evidence type="ECO:0000313" key="1">
    <source>
        <dbReference type="EMBL" id="KAF9062001.1"/>
    </source>
</evidence>
<dbReference type="Proteomes" id="UP000772434">
    <property type="component" value="Unassembled WGS sequence"/>
</dbReference>
<accession>A0A9P5PBJ6</accession>
<gene>
    <name evidence="1" type="ORF">BDP27DRAFT_1406428</name>
</gene>
<comment type="caution">
    <text evidence="1">The sequence shown here is derived from an EMBL/GenBank/DDBJ whole genome shotgun (WGS) entry which is preliminary data.</text>
</comment>
<dbReference type="AlphaFoldDB" id="A0A9P5PBJ6"/>
<sequence>MVKGVIDIKSLTHFDKTRSEIGGGFENSKTTLASCPTLYLQNDSAVEEDVRKKRVVLQQAAGTFSTQDEPPPFTASIASVSYKVASNVEKASTTEEPGDGCSLQHNVRTPLHKGLQSFTCSGIESRKSIMRVVYLEEVKMIVVLMPISLLTSLFFSPAKTAKAEYQLPAANYLTDLKASG</sequence>
<reference evidence="1" key="1">
    <citation type="submission" date="2020-11" db="EMBL/GenBank/DDBJ databases">
        <authorList>
            <consortium name="DOE Joint Genome Institute"/>
            <person name="Ahrendt S."/>
            <person name="Riley R."/>
            <person name="Andreopoulos W."/>
            <person name="Labutti K."/>
            <person name="Pangilinan J."/>
            <person name="Ruiz-Duenas F.J."/>
            <person name="Barrasa J.M."/>
            <person name="Sanchez-Garcia M."/>
            <person name="Camarero S."/>
            <person name="Miyauchi S."/>
            <person name="Serrano A."/>
            <person name="Linde D."/>
            <person name="Babiker R."/>
            <person name="Drula E."/>
            <person name="Ayuso-Fernandez I."/>
            <person name="Pacheco R."/>
            <person name="Padilla G."/>
            <person name="Ferreira P."/>
            <person name="Barriuso J."/>
            <person name="Kellner H."/>
            <person name="Castanera R."/>
            <person name="Alfaro M."/>
            <person name="Ramirez L."/>
            <person name="Pisabarro A.G."/>
            <person name="Kuo A."/>
            <person name="Tritt A."/>
            <person name="Lipzen A."/>
            <person name="He G."/>
            <person name="Yan M."/>
            <person name="Ng V."/>
            <person name="Cullen D."/>
            <person name="Martin F."/>
            <person name="Rosso M.-N."/>
            <person name="Henrissat B."/>
            <person name="Hibbett D."/>
            <person name="Martinez A.T."/>
            <person name="Grigoriev I.V."/>
        </authorList>
    </citation>
    <scope>NUCLEOTIDE SEQUENCE</scope>
    <source>
        <strain evidence="1">AH 40177</strain>
    </source>
</reference>
<proteinExistence type="predicted"/>